<dbReference type="Proteomes" id="UP000318010">
    <property type="component" value="Unassembled WGS sequence"/>
</dbReference>
<comment type="caution">
    <text evidence="2">The sequence shown here is derived from an EMBL/GenBank/DDBJ whole genome shotgun (WGS) entry which is preliminary data.</text>
</comment>
<dbReference type="OrthoDB" id="1262217at2"/>
<protein>
    <recommendedName>
        <fullName evidence="4">Lipoprotein SmpA/OmlA domain-containing protein</fullName>
    </recommendedName>
</protein>
<evidence type="ECO:0008006" key="4">
    <source>
        <dbReference type="Google" id="ProtNLM"/>
    </source>
</evidence>
<feature type="chain" id="PRO_5021973823" description="Lipoprotein SmpA/OmlA domain-containing protein" evidence="1">
    <location>
        <begin position="25"/>
        <end position="106"/>
    </location>
</feature>
<keyword evidence="3" id="KW-1185">Reference proteome</keyword>
<sequence>MTLKITLKVLVLFVIISFSSCAMFDPIAKVNLNSLKLGMTKEEVRATIKKRPDNIIAAKRDAETENLIEVVQYTQEVDPVGTYWLYFENNKLTKWEKATIWRQPEI</sequence>
<dbReference type="EMBL" id="VOEI01000003">
    <property type="protein sequence ID" value="TWR26174.1"/>
    <property type="molecule type" value="Genomic_DNA"/>
</dbReference>
<reference evidence="2 3" key="1">
    <citation type="submission" date="2019-07" db="EMBL/GenBank/DDBJ databases">
        <authorList>
            <person name="Kim J."/>
        </authorList>
    </citation>
    <scope>NUCLEOTIDE SEQUENCE [LARGE SCALE GENOMIC DNA]</scope>
    <source>
        <strain evidence="2 3">MJ1a</strain>
    </source>
</reference>
<dbReference type="PROSITE" id="PS51257">
    <property type="entry name" value="PROKAR_LIPOPROTEIN"/>
    <property type="match status" value="1"/>
</dbReference>
<evidence type="ECO:0000256" key="1">
    <source>
        <dbReference type="SAM" id="SignalP"/>
    </source>
</evidence>
<dbReference type="RefSeq" id="WP_146271343.1">
    <property type="nucleotide sequence ID" value="NZ_VOEI01000003.1"/>
</dbReference>
<proteinExistence type="predicted"/>
<evidence type="ECO:0000313" key="3">
    <source>
        <dbReference type="Proteomes" id="UP000318010"/>
    </source>
</evidence>
<accession>A0A563U494</accession>
<organism evidence="2 3">
    <name type="scientific">Mucilaginibacter achroorhodeus</name>
    <dbReference type="NCBI Taxonomy" id="2599294"/>
    <lineage>
        <taxon>Bacteria</taxon>
        <taxon>Pseudomonadati</taxon>
        <taxon>Bacteroidota</taxon>
        <taxon>Sphingobacteriia</taxon>
        <taxon>Sphingobacteriales</taxon>
        <taxon>Sphingobacteriaceae</taxon>
        <taxon>Mucilaginibacter</taxon>
    </lineage>
</organism>
<gene>
    <name evidence="2" type="ORF">FPZ42_11140</name>
</gene>
<dbReference type="AlphaFoldDB" id="A0A563U494"/>
<keyword evidence="1" id="KW-0732">Signal</keyword>
<evidence type="ECO:0000313" key="2">
    <source>
        <dbReference type="EMBL" id="TWR26174.1"/>
    </source>
</evidence>
<name>A0A563U494_9SPHI</name>
<feature type="signal peptide" evidence="1">
    <location>
        <begin position="1"/>
        <end position="24"/>
    </location>
</feature>